<gene>
    <name evidence="1" type="ORF">C672_1719</name>
</gene>
<dbReference type="EMBL" id="AVNC01000015">
    <property type="protein sequence ID" value="EQK42775.1"/>
    <property type="molecule type" value="Genomic_DNA"/>
</dbReference>
<organism evidence="1 2">
    <name type="scientific">Paraclostridium bifermentans ATCC 638 = DSM 14991</name>
    <dbReference type="NCBI Taxonomy" id="1233171"/>
    <lineage>
        <taxon>Bacteria</taxon>
        <taxon>Bacillati</taxon>
        <taxon>Bacillota</taxon>
        <taxon>Clostridia</taxon>
        <taxon>Peptostreptococcales</taxon>
        <taxon>Peptostreptococcaceae</taxon>
        <taxon>Paraclostridium</taxon>
    </lineage>
</organism>
<name>T4VNR6_PARBF</name>
<accession>T4VNR6</accession>
<proteinExistence type="predicted"/>
<sequence length="56" mass="6768">MYLMFKHKEMMPWDFNRLTKEDKLLLNILINTELDERLEEKLKFAKDSKAIPVISV</sequence>
<reference evidence="1 2" key="1">
    <citation type="submission" date="2013-06" db="EMBL/GenBank/DDBJ databases">
        <authorList>
            <person name="Walk S."/>
            <person name="Aronoff D."/>
            <person name="Young V.Y."/>
            <person name="Marsh J."/>
            <person name="Harrison L."/>
            <person name="Daugherty S.C."/>
            <person name="Shefchek K.A."/>
            <person name="Hine E.E."/>
            <person name="Tallon L.J."/>
            <person name="Sadzewicz L.K."/>
            <person name="Rasko D.A."/>
        </authorList>
    </citation>
    <scope>NUCLEOTIDE SEQUENCE [LARGE SCALE GENOMIC DNA]</scope>
    <source>
        <strain evidence="1 2">ATCC 638</strain>
    </source>
</reference>
<evidence type="ECO:0000313" key="1">
    <source>
        <dbReference type="EMBL" id="EQK42775.1"/>
    </source>
</evidence>
<dbReference type="Proteomes" id="UP000015688">
    <property type="component" value="Unassembled WGS sequence"/>
</dbReference>
<dbReference type="PATRIC" id="fig|1233171.3.peg.1610"/>
<comment type="caution">
    <text evidence="1">The sequence shown here is derived from an EMBL/GenBank/DDBJ whole genome shotgun (WGS) entry which is preliminary data.</text>
</comment>
<dbReference type="AlphaFoldDB" id="T4VNR6"/>
<evidence type="ECO:0000313" key="2">
    <source>
        <dbReference type="Proteomes" id="UP000015688"/>
    </source>
</evidence>
<protein>
    <submittedName>
        <fullName evidence="1">Uncharacterized protein</fullName>
    </submittedName>
</protein>